<dbReference type="GO" id="GO:0032259">
    <property type="term" value="P:methylation"/>
    <property type="evidence" value="ECO:0007669"/>
    <property type="project" value="UniProtKB-KW"/>
</dbReference>
<dbReference type="Gene3D" id="3.40.50.150">
    <property type="entry name" value="Vaccinia Virus protein VP39"/>
    <property type="match status" value="1"/>
</dbReference>
<sequence>MAGEHIGDLFDVARAIPMAASSTAPEHRNLSSEVIDLRTYVQASLAVDKKLRDDPDRPHHLFDHPTRQDIVRLEQKSRTFTGEAGWMSPDQARARVERWKELTRAQGGPLSPNRDKIVLSLFDLTGSWSRPWEEAGYQVYRFDIQADAEMGDVNNFSVEFFNDWFGSFDGQDIYAILAACPCTDFAVSGAKHFAKKDVDGRTAASIRLVEQTKAVIEYFKPSIWAIENPVGRIEELGSLPKWRLSFDPYHFGDTYTKRTLIWGRFNADLPIAPVEPVEGSKMHKKFGGKSLKTKNARSETPQGFAYGFFLANNALHHPELEMTTKYDRLNPELLAEALALDIPAEDISYAIDDAYFIELDDDAANNILREMIGARSALEAA</sequence>
<organism evidence="1 2">
    <name type="scientific">Bosea massiliensis</name>
    <dbReference type="NCBI Taxonomy" id="151419"/>
    <lineage>
        <taxon>Bacteria</taxon>
        <taxon>Pseudomonadati</taxon>
        <taxon>Pseudomonadota</taxon>
        <taxon>Alphaproteobacteria</taxon>
        <taxon>Hyphomicrobiales</taxon>
        <taxon>Boseaceae</taxon>
        <taxon>Bosea</taxon>
    </lineage>
</organism>
<gene>
    <name evidence="1" type="ORF">ACFPN9_09045</name>
</gene>
<comment type="caution">
    <text evidence="1">The sequence shown here is derived from an EMBL/GenBank/DDBJ whole genome shotgun (WGS) entry which is preliminary data.</text>
</comment>
<evidence type="ECO:0000313" key="1">
    <source>
        <dbReference type="EMBL" id="MFC5505403.1"/>
    </source>
</evidence>
<proteinExistence type="predicted"/>
<keyword evidence="2" id="KW-1185">Reference proteome</keyword>
<name>A0ABW0P156_9HYPH</name>
<dbReference type="EMBL" id="JBHSLU010000017">
    <property type="protein sequence ID" value="MFC5505403.1"/>
    <property type="molecule type" value="Genomic_DNA"/>
</dbReference>
<accession>A0ABW0P156</accession>
<dbReference type="InterPro" id="IPR029063">
    <property type="entry name" value="SAM-dependent_MTases_sf"/>
</dbReference>
<keyword evidence="1" id="KW-0808">Transferase</keyword>
<keyword evidence="1" id="KW-0489">Methyltransferase</keyword>
<dbReference type="Proteomes" id="UP001596060">
    <property type="component" value="Unassembled WGS sequence"/>
</dbReference>
<dbReference type="SUPFAM" id="SSF53335">
    <property type="entry name" value="S-adenosyl-L-methionine-dependent methyltransferases"/>
    <property type="match status" value="1"/>
</dbReference>
<dbReference type="RefSeq" id="WP_377816530.1">
    <property type="nucleotide sequence ID" value="NZ_JBHSLU010000017.1"/>
</dbReference>
<reference evidence="2" key="1">
    <citation type="journal article" date="2019" name="Int. J. Syst. Evol. Microbiol.">
        <title>The Global Catalogue of Microorganisms (GCM) 10K type strain sequencing project: providing services to taxonomists for standard genome sequencing and annotation.</title>
        <authorList>
            <consortium name="The Broad Institute Genomics Platform"/>
            <consortium name="The Broad Institute Genome Sequencing Center for Infectious Disease"/>
            <person name="Wu L."/>
            <person name="Ma J."/>
        </authorList>
    </citation>
    <scope>NUCLEOTIDE SEQUENCE [LARGE SCALE GENOMIC DNA]</scope>
    <source>
        <strain evidence="2">CCUG 43117</strain>
    </source>
</reference>
<dbReference type="GO" id="GO:0008168">
    <property type="term" value="F:methyltransferase activity"/>
    <property type="evidence" value="ECO:0007669"/>
    <property type="project" value="UniProtKB-KW"/>
</dbReference>
<protein>
    <submittedName>
        <fullName evidence="1">DNA cytosine methyltransferase</fullName>
    </submittedName>
</protein>
<evidence type="ECO:0000313" key="2">
    <source>
        <dbReference type="Proteomes" id="UP001596060"/>
    </source>
</evidence>